<dbReference type="AlphaFoldDB" id="A0A7S0AQD4"/>
<evidence type="ECO:0000313" key="2">
    <source>
        <dbReference type="EMBL" id="CAD8369110.1"/>
    </source>
</evidence>
<feature type="transmembrane region" description="Helical" evidence="1">
    <location>
        <begin position="27"/>
        <end position="45"/>
    </location>
</feature>
<name>A0A7S0AQD4_9STRA</name>
<dbReference type="EMBL" id="HBEJ01008963">
    <property type="protein sequence ID" value="CAD8369110.1"/>
    <property type="molecule type" value="Transcribed_RNA"/>
</dbReference>
<keyword evidence="1" id="KW-0472">Membrane</keyword>
<organism evidence="2">
    <name type="scientific">Minutocellus polymorphus</name>
    <dbReference type="NCBI Taxonomy" id="265543"/>
    <lineage>
        <taxon>Eukaryota</taxon>
        <taxon>Sar</taxon>
        <taxon>Stramenopiles</taxon>
        <taxon>Ochrophyta</taxon>
        <taxon>Bacillariophyta</taxon>
        <taxon>Mediophyceae</taxon>
        <taxon>Cymatosirophycidae</taxon>
        <taxon>Cymatosirales</taxon>
        <taxon>Cymatosiraceae</taxon>
        <taxon>Minutocellus</taxon>
    </lineage>
</organism>
<protein>
    <submittedName>
        <fullName evidence="2">Uncharacterized protein</fullName>
    </submittedName>
</protein>
<gene>
    <name evidence="2" type="ORF">MPOL1434_LOCUS5267</name>
</gene>
<reference evidence="2" key="1">
    <citation type="submission" date="2021-01" db="EMBL/GenBank/DDBJ databases">
        <authorList>
            <person name="Corre E."/>
            <person name="Pelletier E."/>
            <person name="Niang G."/>
            <person name="Scheremetjew M."/>
            <person name="Finn R."/>
            <person name="Kale V."/>
            <person name="Holt S."/>
            <person name="Cochrane G."/>
            <person name="Meng A."/>
            <person name="Brown T."/>
            <person name="Cohen L."/>
        </authorList>
    </citation>
    <scope>NUCLEOTIDE SEQUENCE</scope>
    <source>
        <strain evidence="2">CCMP3303</strain>
    </source>
</reference>
<evidence type="ECO:0000256" key="1">
    <source>
        <dbReference type="SAM" id="Phobius"/>
    </source>
</evidence>
<proteinExistence type="predicted"/>
<keyword evidence="1" id="KW-1133">Transmembrane helix</keyword>
<keyword evidence="1" id="KW-0812">Transmembrane</keyword>
<sequence>MYLPLFAISSALSAGTGSEAYWVNDVVTGLIIFTQCTFVIGLRLLGQKMSNPYGDDVEDLSVMHYVNFTWRMSRRMLEAKLPEPVESSFVFEKSFAKESQPLGEAWGSVASTVAEDDDDKEEDTIFDEAIGDYSRGCFIQ</sequence>
<accession>A0A7S0AQD4</accession>